<sequence>MEAESRANRCGSYRMARWRRDLILDGTTRSLLRGLPGEDGRAAKSDTEGGTSPRSLRKAGLCAYSGLERMPELRETSVQMSSPGSPLTKKTAADYPQGKTVYV</sequence>
<name>A0A4C1X6J8_EUMVA</name>
<accession>A0A4C1X6J8</accession>
<proteinExistence type="predicted"/>
<dbReference type="Proteomes" id="UP000299102">
    <property type="component" value="Unassembled WGS sequence"/>
</dbReference>
<feature type="compositionally biased region" description="Basic and acidic residues" evidence="1">
    <location>
        <begin position="36"/>
        <end position="47"/>
    </location>
</feature>
<evidence type="ECO:0000313" key="3">
    <source>
        <dbReference type="Proteomes" id="UP000299102"/>
    </source>
</evidence>
<keyword evidence="3" id="KW-1185">Reference proteome</keyword>
<dbReference type="AlphaFoldDB" id="A0A4C1X6J8"/>
<gene>
    <name evidence="2" type="ORF">EVAR_80753_1</name>
</gene>
<evidence type="ECO:0000256" key="1">
    <source>
        <dbReference type="SAM" id="MobiDB-lite"/>
    </source>
</evidence>
<evidence type="ECO:0000313" key="2">
    <source>
        <dbReference type="EMBL" id="GBP59426.1"/>
    </source>
</evidence>
<dbReference type="EMBL" id="BGZK01000761">
    <property type="protein sequence ID" value="GBP59426.1"/>
    <property type="molecule type" value="Genomic_DNA"/>
</dbReference>
<comment type="caution">
    <text evidence="2">The sequence shown here is derived from an EMBL/GenBank/DDBJ whole genome shotgun (WGS) entry which is preliminary data.</text>
</comment>
<feature type="compositionally biased region" description="Polar residues" evidence="1">
    <location>
        <begin position="76"/>
        <end position="85"/>
    </location>
</feature>
<organism evidence="2 3">
    <name type="scientific">Eumeta variegata</name>
    <name type="common">Bagworm moth</name>
    <name type="synonym">Eumeta japonica</name>
    <dbReference type="NCBI Taxonomy" id="151549"/>
    <lineage>
        <taxon>Eukaryota</taxon>
        <taxon>Metazoa</taxon>
        <taxon>Ecdysozoa</taxon>
        <taxon>Arthropoda</taxon>
        <taxon>Hexapoda</taxon>
        <taxon>Insecta</taxon>
        <taxon>Pterygota</taxon>
        <taxon>Neoptera</taxon>
        <taxon>Endopterygota</taxon>
        <taxon>Lepidoptera</taxon>
        <taxon>Glossata</taxon>
        <taxon>Ditrysia</taxon>
        <taxon>Tineoidea</taxon>
        <taxon>Psychidae</taxon>
        <taxon>Oiketicinae</taxon>
        <taxon>Eumeta</taxon>
    </lineage>
</organism>
<feature type="region of interest" description="Disordered" evidence="1">
    <location>
        <begin position="30"/>
        <end position="57"/>
    </location>
</feature>
<reference evidence="2 3" key="1">
    <citation type="journal article" date="2019" name="Commun. Biol.">
        <title>The bagworm genome reveals a unique fibroin gene that provides high tensile strength.</title>
        <authorList>
            <person name="Kono N."/>
            <person name="Nakamura H."/>
            <person name="Ohtoshi R."/>
            <person name="Tomita M."/>
            <person name="Numata K."/>
            <person name="Arakawa K."/>
        </authorList>
    </citation>
    <scope>NUCLEOTIDE SEQUENCE [LARGE SCALE GENOMIC DNA]</scope>
</reference>
<feature type="region of interest" description="Disordered" evidence="1">
    <location>
        <begin position="75"/>
        <end position="103"/>
    </location>
</feature>
<protein>
    <submittedName>
        <fullName evidence="2">Uncharacterized protein</fullName>
    </submittedName>
</protein>